<keyword evidence="4" id="KW-1185">Reference proteome</keyword>
<evidence type="ECO:0000313" key="4">
    <source>
        <dbReference type="Proteomes" id="UP000269793"/>
    </source>
</evidence>
<proteinExistence type="inferred from homology"/>
<dbReference type="FunFam" id="3.40.1390.30:FF:000001">
    <property type="entry name" value="GTP cyclohydrolase 1 type 2"/>
    <property type="match status" value="1"/>
</dbReference>
<dbReference type="GO" id="GO:0005739">
    <property type="term" value="C:mitochondrion"/>
    <property type="evidence" value="ECO:0007669"/>
    <property type="project" value="TreeGrafter"/>
</dbReference>
<dbReference type="AlphaFoldDB" id="A0A3G2S8A4"/>
<dbReference type="OrthoDB" id="3345469at2759"/>
<sequence>MASADPTLTAVQSWFDEHAPTHLAGAWDNVGLIAQSPVPSEATGVFLAVDLTPAVAEELLARGDIRVAVVYHPVIFGGVKALTMQNALQRSILRCIAAGIHLYCPHTTLDACHGGINDWLMAGLSHAWETCAPGDLYSAVQHATYEVIEPNDRDPSVGMGRRLVWAQPVAWSTLVARTKALLRVPYVQVAPAPGVTEASAMQSLGVCAGSGSSILRQCAVDVFVTGEMGHHDLLAANARGVGST</sequence>
<accession>A0A3G2S8A4</accession>
<protein>
    <submittedName>
        <fullName evidence="3">NGG1-interacting factor 3</fullName>
    </submittedName>
</protein>
<dbReference type="GO" id="GO:0046872">
    <property type="term" value="F:metal ion binding"/>
    <property type="evidence" value="ECO:0007669"/>
    <property type="project" value="UniProtKB-KW"/>
</dbReference>
<keyword evidence="2" id="KW-0479">Metal-binding</keyword>
<gene>
    <name evidence="3" type="primary">NIF3</name>
    <name evidence="3" type="ORF">DNF11_2519</name>
</gene>
<comment type="similarity">
    <text evidence="1">Belongs to the GTP cyclohydrolase I type 2/NIF3 family.</text>
</comment>
<evidence type="ECO:0000256" key="1">
    <source>
        <dbReference type="ARBA" id="ARBA00006964"/>
    </source>
</evidence>
<dbReference type="SUPFAM" id="SSF102705">
    <property type="entry name" value="NIF3 (NGG1p interacting factor 3)-like"/>
    <property type="match status" value="1"/>
</dbReference>
<dbReference type="PANTHER" id="PTHR13799">
    <property type="entry name" value="NGG1 INTERACTING FACTOR 3"/>
    <property type="match status" value="1"/>
</dbReference>
<feature type="binding site" evidence="2">
    <location>
        <position position="72"/>
    </location>
    <ligand>
        <name>a divalent metal cation</name>
        <dbReference type="ChEBI" id="CHEBI:60240"/>
        <label>1</label>
    </ligand>
</feature>
<dbReference type="Pfam" id="PF01784">
    <property type="entry name" value="DUF34_NIF3"/>
    <property type="match status" value="1"/>
</dbReference>
<evidence type="ECO:0000313" key="3">
    <source>
        <dbReference type="EMBL" id="AYO43469.1"/>
    </source>
</evidence>
<name>A0A3G2S8A4_MALR7</name>
<dbReference type="InterPro" id="IPR036069">
    <property type="entry name" value="DUF34/NIF3_sf"/>
</dbReference>
<dbReference type="STRING" id="425264.A0A3G2S8A4"/>
<dbReference type="VEuPathDB" id="FungiDB:DNF11_2519"/>
<dbReference type="EMBL" id="CP033151">
    <property type="protein sequence ID" value="AYO43469.1"/>
    <property type="molecule type" value="Genomic_DNA"/>
</dbReference>
<dbReference type="Proteomes" id="UP000269793">
    <property type="component" value="Chromosome IV"/>
</dbReference>
<reference evidence="3 4" key="1">
    <citation type="submission" date="2018-10" db="EMBL/GenBank/DDBJ databases">
        <title>Complete genome sequence of Malassezia restricta CBS 7877.</title>
        <authorList>
            <person name="Morand S.C."/>
            <person name="Bertignac M."/>
            <person name="Iltis A."/>
            <person name="Kolder I."/>
            <person name="Pirovano W."/>
            <person name="Jourdain R."/>
            <person name="Clavaud C."/>
        </authorList>
    </citation>
    <scope>NUCLEOTIDE SEQUENCE [LARGE SCALE GENOMIC DNA]</scope>
    <source>
        <strain evidence="3 4">CBS 7877</strain>
    </source>
</reference>
<organism evidence="3 4">
    <name type="scientific">Malassezia restricta (strain ATCC 96810 / NBRC 103918 / CBS 7877)</name>
    <name type="common">Seborrheic dermatitis infection agent</name>
    <dbReference type="NCBI Taxonomy" id="425264"/>
    <lineage>
        <taxon>Eukaryota</taxon>
        <taxon>Fungi</taxon>
        <taxon>Dikarya</taxon>
        <taxon>Basidiomycota</taxon>
        <taxon>Ustilaginomycotina</taxon>
        <taxon>Malasseziomycetes</taxon>
        <taxon>Malasseziales</taxon>
        <taxon>Malasseziaceae</taxon>
        <taxon>Malassezia</taxon>
    </lineage>
</organism>
<evidence type="ECO:0000256" key="2">
    <source>
        <dbReference type="PIRSR" id="PIRSR602678-1"/>
    </source>
</evidence>
<dbReference type="PANTHER" id="PTHR13799:SF13">
    <property type="entry name" value="NIF3-LIKE PROTEIN 1"/>
    <property type="match status" value="1"/>
</dbReference>
<dbReference type="InterPro" id="IPR002678">
    <property type="entry name" value="DUF34/NIF3"/>
</dbReference>
<feature type="binding site" evidence="2">
    <location>
        <position position="110"/>
    </location>
    <ligand>
        <name>a divalent metal cation</name>
        <dbReference type="ChEBI" id="CHEBI:60240"/>
        <label>1</label>
    </ligand>
</feature>
<dbReference type="Gene3D" id="3.40.1390.30">
    <property type="entry name" value="NIF3 (NGG1p interacting factor 3)-like"/>
    <property type="match status" value="1"/>
</dbReference>